<evidence type="ECO:0000259" key="1">
    <source>
        <dbReference type="Pfam" id="PF18962"/>
    </source>
</evidence>
<protein>
    <recommendedName>
        <fullName evidence="1">Secretion system C-terminal sorting domain-containing protein</fullName>
    </recommendedName>
</protein>
<gene>
    <name evidence="2" type="ORF">L21SP5_02762</name>
</gene>
<dbReference type="EMBL" id="CP013118">
    <property type="protein sequence ID" value="ALO16385.1"/>
    <property type="molecule type" value="Genomic_DNA"/>
</dbReference>
<evidence type="ECO:0000313" key="2">
    <source>
        <dbReference type="EMBL" id="ALO16385.1"/>
    </source>
</evidence>
<evidence type="ECO:0000313" key="3">
    <source>
        <dbReference type="Proteomes" id="UP000064893"/>
    </source>
</evidence>
<dbReference type="Proteomes" id="UP000064893">
    <property type="component" value="Chromosome"/>
</dbReference>
<name>A0A0S2I256_9BACT</name>
<dbReference type="InterPro" id="IPR008979">
    <property type="entry name" value="Galactose-bd-like_sf"/>
</dbReference>
<dbReference type="KEGG" id="blq:L21SP5_02762"/>
<dbReference type="Pfam" id="PF13620">
    <property type="entry name" value="CarboxypepD_reg"/>
    <property type="match status" value="1"/>
</dbReference>
<proteinExistence type="predicted"/>
<dbReference type="STRING" id="1307839.L21SP5_02762"/>
<keyword evidence="3" id="KW-1185">Reference proteome</keyword>
<dbReference type="Pfam" id="PF18962">
    <property type="entry name" value="Por_Secre_tail"/>
    <property type="match status" value="1"/>
</dbReference>
<dbReference type="PATRIC" id="fig|1307839.3.peg.2900"/>
<dbReference type="Gene3D" id="2.60.40.1120">
    <property type="entry name" value="Carboxypeptidase-like, regulatory domain"/>
    <property type="match status" value="2"/>
</dbReference>
<dbReference type="Gene3D" id="2.60.120.430">
    <property type="entry name" value="Galactose-binding lectin"/>
    <property type="match status" value="3"/>
</dbReference>
<sequence length="905" mass="97902">MSLLISSFAFAQTTSLPIDFEDGIGSITFTDFDGGVTSIIENPDSSAVDTSDFVAEHIRDGGQVWAGTYITLDGALDFSTNNTFKIKVWSPAVDVPVLFKLENADASQATELTVNTTVANEWEELSFNFDGASSGVFTKIILIFNNGVLGDGTANSTYYFDDIQFVEGQAANIPTVAAPTPTQDEADVISLFSDAYTDEPVDSWRTDWSVATLEDVTIEGNDAKKYSSLDFVGIETTTNQLDVSGMTHLHIDLWSADITSFGIKLVDFGADGAYGGGDDTEHQLNFSNPAQQEWISYDIPLSNFTNLTSQSNIAQYILVGQPTGATTIFIDNFYFYNQTSTETYTVTFNVTDGTNALEGVTVGINGETLTTGANGEAVIDLANGTYPYTANLDGYEEATGDVIVDGAAQTVNVTLSETVINVPTVGAPTPPDRNPGDVISIFSDAYTDVTGTNFNPAWGQSTVVTTEEIDGNPTFKYASFNYQGIQFGSAQNVSELDTLHLDMWTDNATTVNIYCISSGPVEKAYSLPITQGEWVSYDIPLTEFSDVVDLTDLIQFKFDGGDGSQTIYLDNLYFYRSPGVTTYAVNFNVTDGSNPIEGANIAVNSQNLVTDAGGAATVYLEDGDYSYTVSASGYEEASGDITVAGADQTVDVTLTANPSPTVAAPTPPAREPENVISVFSNAYTNIQGIDYNPYWGQSTNVTMEEIEGNQTLVYNNFNYQGIDLGGNYDMSEMEYVHIDMWTWDATNVQFSPISVGGEYLVELSPITAGAWESYDIPLTTFTDNGVTLSDIYQLKFDGQAGAVPTVIYLDNIYFYKEATGVNHIANTTVQVYPNPVKDQLNIITKEFGSNAFVRITDLSGRVIYNAPVNSNQTTVNMTSYANGTYILTVNNENGSAVSKHLIIKR</sequence>
<dbReference type="InterPro" id="IPR008969">
    <property type="entry name" value="CarboxyPept-like_regulatory"/>
</dbReference>
<dbReference type="NCBIfam" id="TIGR04183">
    <property type="entry name" value="Por_Secre_tail"/>
    <property type="match status" value="1"/>
</dbReference>
<dbReference type="SUPFAM" id="SSF49785">
    <property type="entry name" value="Galactose-binding domain-like"/>
    <property type="match status" value="2"/>
</dbReference>
<dbReference type="SUPFAM" id="SSF49464">
    <property type="entry name" value="Carboxypeptidase regulatory domain-like"/>
    <property type="match status" value="2"/>
</dbReference>
<reference evidence="2 3" key="1">
    <citation type="submission" date="2015-11" db="EMBL/GenBank/DDBJ databases">
        <title>Description and complete genome sequence of a novel strain predominating in hypersaline microbial mats and representing a new family of the Bacteriodetes phylum.</title>
        <authorList>
            <person name="Spring S."/>
            <person name="Bunk B."/>
            <person name="Sproer C."/>
            <person name="Klenk H.-P."/>
        </authorList>
    </citation>
    <scope>NUCLEOTIDE SEQUENCE [LARGE SCALE GENOMIC DNA]</scope>
    <source>
        <strain evidence="2 3">L21-Spi-D4</strain>
    </source>
</reference>
<feature type="domain" description="Secretion system C-terminal sorting" evidence="1">
    <location>
        <begin position="831"/>
        <end position="903"/>
    </location>
</feature>
<dbReference type="AlphaFoldDB" id="A0A0S2I256"/>
<dbReference type="InterPro" id="IPR026444">
    <property type="entry name" value="Secre_tail"/>
</dbReference>
<accession>A0A0S2I256</accession>
<organism evidence="2 3">
    <name type="scientific">Salinivirga cyanobacteriivorans</name>
    <dbReference type="NCBI Taxonomy" id="1307839"/>
    <lineage>
        <taxon>Bacteria</taxon>
        <taxon>Pseudomonadati</taxon>
        <taxon>Bacteroidota</taxon>
        <taxon>Bacteroidia</taxon>
        <taxon>Bacteroidales</taxon>
        <taxon>Salinivirgaceae</taxon>
        <taxon>Salinivirga</taxon>
    </lineage>
</organism>